<dbReference type="EC" id="5.3.1.8" evidence="5 12"/>
<feature type="active site" evidence="10">
    <location>
        <position position="286"/>
    </location>
</feature>
<dbReference type="RefSeq" id="XP_040728202.1">
    <property type="nucleotide sequence ID" value="XM_040867446.1"/>
</dbReference>
<dbReference type="Pfam" id="PF20512">
    <property type="entry name" value="PMI_typeI_hel"/>
    <property type="match status" value="2"/>
</dbReference>
<evidence type="ECO:0000256" key="10">
    <source>
        <dbReference type="PIRSR" id="PIRSR001480-1"/>
    </source>
</evidence>
<evidence type="ECO:0000256" key="3">
    <source>
        <dbReference type="ARBA" id="ARBA00004666"/>
    </source>
</evidence>
<feature type="binding site" evidence="11">
    <location>
        <position position="267"/>
    </location>
    <ligand>
        <name>Zn(2+)</name>
        <dbReference type="ChEBI" id="CHEBI:29105"/>
    </ligand>
</feature>
<comment type="pathway">
    <text evidence="3 14">Nucleotide-sugar biosynthesis; GDP-alpha-D-mannose biosynthesis; alpha-D-mannose 1-phosphate from D-fructose 6-phosphate: step 1/2.</text>
</comment>
<feature type="domain" description="Phosphomannose isomerase type I helical insertion" evidence="18">
    <location>
        <begin position="225"/>
        <end position="248"/>
    </location>
</feature>
<evidence type="ECO:0000256" key="9">
    <source>
        <dbReference type="ARBA" id="ARBA00023235"/>
    </source>
</evidence>
<dbReference type="GeneID" id="63784045"/>
<dbReference type="UniPathway" id="UPA00126">
    <property type="reaction ID" value="UER00423"/>
</dbReference>
<feature type="domain" description="Phosphomannose isomerase type I C-terminal" evidence="16">
    <location>
        <begin position="334"/>
        <end position="381"/>
    </location>
</feature>
<keyword evidence="7 11" id="KW-0479">Metal-binding</keyword>
<feature type="binding site" evidence="11">
    <location>
        <position position="109"/>
    </location>
    <ligand>
        <name>Zn(2+)</name>
        <dbReference type="ChEBI" id="CHEBI:29105"/>
    </ligand>
</feature>
<dbReference type="STRING" id="56484.A0A1Y2FVY6"/>
<dbReference type="InterPro" id="IPR046457">
    <property type="entry name" value="PMI_typeI_cat"/>
</dbReference>
<dbReference type="GO" id="GO:0008270">
    <property type="term" value="F:zinc ion binding"/>
    <property type="evidence" value="ECO:0007669"/>
    <property type="project" value="InterPro"/>
</dbReference>
<evidence type="ECO:0000256" key="2">
    <source>
        <dbReference type="ARBA" id="ARBA00002564"/>
    </source>
</evidence>
<comment type="function">
    <text evidence="2">Involved in the synthesis of the GDP-mannose and dolichol-phosphate-mannose required for a number of critical mannosyl transfer reactions.</text>
</comment>
<dbReference type="InterPro" id="IPR001250">
    <property type="entry name" value="Man6P_Isoase-1"/>
</dbReference>
<dbReference type="AlphaFoldDB" id="A0A1Y2FVY6"/>
<feature type="region of interest" description="Disordered" evidence="15">
    <location>
        <begin position="422"/>
        <end position="443"/>
    </location>
</feature>
<sequence length="443" mass="49001">MVLPAPLFQLQCETNQYEWGKLGKDSKAAQFAVATKESNLTIDDKKPYAELWMGTHSSGPSKVLPEGVLLSEVLEGNEMLCGKEVADTYEGKLPFLFKVLSIEKALSIQAHPTKELAKKLHAEDPKNYKDDNHKPEMAIAITPFEGFCGFRPVEQIVTFLRQVPAFTQLIGQESADAFEREVQGKETSKDKADVESNRKALKELFTKLMNTSEQDLKSACDALTIASLIVRLNDQFPRDIGLFCTFFLNYVTLQPGESIFLRALDAHAYISGDIMECMAASDNVIRAGFTPKFKDVKNLTEMLTYAYAAPQDQLMKPVKWEGAASTSEDNGCKSLLYDPPIEEFSVVQTEVPGGKQEVHKGVQGPSILIATSGDGKLTVGNKTLEFVQGQVFFVGATAELTISADKDVVIYRAFVEVNCANGSEERPDRSPQLKRRKTDDAKM</sequence>
<dbReference type="SUPFAM" id="SSF51182">
    <property type="entry name" value="RmlC-like cupins"/>
    <property type="match status" value="1"/>
</dbReference>
<comment type="catalytic activity">
    <reaction evidence="1 12">
        <text>D-mannose 6-phosphate = D-fructose 6-phosphate</text>
        <dbReference type="Rhea" id="RHEA:12356"/>
        <dbReference type="ChEBI" id="CHEBI:58735"/>
        <dbReference type="ChEBI" id="CHEBI:61527"/>
        <dbReference type="EC" id="5.3.1.8"/>
    </reaction>
</comment>
<proteinExistence type="inferred from homology"/>
<dbReference type="InterPro" id="IPR016305">
    <property type="entry name" value="Mannose-6-P_Isomerase"/>
</dbReference>
<evidence type="ECO:0000256" key="15">
    <source>
        <dbReference type="SAM" id="MobiDB-lite"/>
    </source>
</evidence>
<keyword evidence="20" id="KW-1185">Reference proteome</keyword>
<dbReference type="OMA" id="DIGLFCG"/>
<evidence type="ECO:0000259" key="18">
    <source>
        <dbReference type="Pfam" id="PF20512"/>
    </source>
</evidence>
<feature type="binding site" evidence="11">
    <location>
        <position position="111"/>
    </location>
    <ligand>
        <name>Zn(2+)</name>
        <dbReference type="ChEBI" id="CHEBI:29105"/>
    </ligand>
</feature>
<dbReference type="InterPro" id="IPR011051">
    <property type="entry name" value="RmlC_Cupin_sf"/>
</dbReference>
<dbReference type="PIRSF" id="PIRSF001480">
    <property type="entry name" value="Mannose-6-phosphate_isomerase"/>
    <property type="match status" value="1"/>
</dbReference>
<comment type="cofactor">
    <cofactor evidence="11 12">
        <name>Zn(2+)</name>
        <dbReference type="ChEBI" id="CHEBI:29105"/>
    </cofactor>
    <text evidence="11 12">Binds 1 zinc ion per subunit.</text>
</comment>
<dbReference type="InterPro" id="IPR014710">
    <property type="entry name" value="RmlC-like_jellyroll"/>
</dbReference>
<evidence type="ECO:0000259" key="17">
    <source>
        <dbReference type="Pfam" id="PF20511"/>
    </source>
</evidence>
<dbReference type="Gene3D" id="2.60.120.10">
    <property type="entry name" value="Jelly Rolls"/>
    <property type="match status" value="2"/>
</dbReference>
<evidence type="ECO:0000313" key="20">
    <source>
        <dbReference type="Proteomes" id="UP000193685"/>
    </source>
</evidence>
<evidence type="ECO:0000256" key="7">
    <source>
        <dbReference type="ARBA" id="ARBA00022723"/>
    </source>
</evidence>
<protein>
    <recommendedName>
        <fullName evidence="6 12">Mannose-6-phosphate isomerase</fullName>
        <ecNumber evidence="5 12">5.3.1.8</ecNumber>
    </recommendedName>
</protein>
<organism evidence="19 20">
    <name type="scientific">Protomyces lactucae-debilis</name>
    <dbReference type="NCBI Taxonomy" id="2754530"/>
    <lineage>
        <taxon>Eukaryota</taxon>
        <taxon>Fungi</taxon>
        <taxon>Dikarya</taxon>
        <taxon>Ascomycota</taxon>
        <taxon>Taphrinomycotina</taxon>
        <taxon>Taphrinomycetes</taxon>
        <taxon>Taphrinales</taxon>
        <taxon>Protomycetaceae</taxon>
        <taxon>Protomyces</taxon>
    </lineage>
</organism>
<dbReference type="PANTHER" id="PTHR10309">
    <property type="entry name" value="MANNOSE-6-PHOSPHATE ISOMERASE"/>
    <property type="match status" value="1"/>
</dbReference>
<dbReference type="Pfam" id="PF01238">
    <property type="entry name" value="PMI_typeI_C"/>
    <property type="match status" value="1"/>
</dbReference>
<feature type="compositionally biased region" description="Basic and acidic residues" evidence="15">
    <location>
        <begin position="423"/>
        <end position="443"/>
    </location>
</feature>
<dbReference type="InterPro" id="IPR046458">
    <property type="entry name" value="PMI_typeI_hel"/>
</dbReference>
<dbReference type="OrthoDB" id="6605218at2759"/>
<evidence type="ECO:0000313" key="19">
    <source>
        <dbReference type="EMBL" id="ORY87707.1"/>
    </source>
</evidence>
<gene>
    <name evidence="19" type="ORF">BCR37DRAFT_342695</name>
</gene>
<dbReference type="Gene3D" id="1.10.441.10">
    <property type="entry name" value="Phosphomannose Isomerase, domain 2"/>
    <property type="match status" value="1"/>
</dbReference>
<dbReference type="PRINTS" id="PR00714">
    <property type="entry name" value="MAN6PISMRASE"/>
</dbReference>
<dbReference type="InterPro" id="IPR046456">
    <property type="entry name" value="PMI_typeI_C"/>
</dbReference>
<comment type="caution">
    <text evidence="19">The sequence shown here is derived from an EMBL/GenBank/DDBJ whole genome shotgun (WGS) entry which is preliminary data.</text>
</comment>
<evidence type="ECO:0000256" key="14">
    <source>
        <dbReference type="RuleBase" id="RU004248"/>
    </source>
</evidence>
<dbReference type="CDD" id="cd07011">
    <property type="entry name" value="cupin_PMI_type_I_N"/>
    <property type="match status" value="1"/>
</dbReference>
<evidence type="ECO:0000256" key="1">
    <source>
        <dbReference type="ARBA" id="ARBA00000757"/>
    </source>
</evidence>
<dbReference type="GO" id="GO:0009298">
    <property type="term" value="P:GDP-mannose biosynthetic process"/>
    <property type="evidence" value="ECO:0007669"/>
    <property type="project" value="UniProtKB-UniPathway"/>
</dbReference>
<dbReference type="GO" id="GO:0005829">
    <property type="term" value="C:cytosol"/>
    <property type="evidence" value="ECO:0007669"/>
    <property type="project" value="TreeGrafter"/>
</dbReference>
<dbReference type="GO" id="GO:0005975">
    <property type="term" value="P:carbohydrate metabolic process"/>
    <property type="evidence" value="ECO:0007669"/>
    <property type="project" value="InterPro"/>
</dbReference>
<evidence type="ECO:0000256" key="13">
    <source>
        <dbReference type="RuleBase" id="RU004189"/>
    </source>
</evidence>
<comment type="similarity">
    <text evidence="4 13">Belongs to the mannose-6-phosphate isomerase type 1 family.</text>
</comment>
<dbReference type="PROSITE" id="PS00966">
    <property type="entry name" value="PMI_I_2"/>
    <property type="match status" value="1"/>
</dbReference>
<evidence type="ECO:0000256" key="11">
    <source>
        <dbReference type="PIRSR" id="PIRSR001480-2"/>
    </source>
</evidence>
<dbReference type="NCBIfam" id="TIGR00218">
    <property type="entry name" value="manA"/>
    <property type="match status" value="1"/>
</dbReference>
<dbReference type="Proteomes" id="UP000193685">
    <property type="component" value="Unassembled WGS sequence"/>
</dbReference>
<keyword evidence="8 11" id="KW-0862">Zinc</keyword>
<dbReference type="Pfam" id="PF20511">
    <property type="entry name" value="PMI_typeI_cat"/>
    <property type="match status" value="1"/>
</dbReference>
<evidence type="ECO:0000259" key="16">
    <source>
        <dbReference type="Pfam" id="PF01238"/>
    </source>
</evidence>
<evidence type="ECO:0000256" key="4">
    <source>
        <dbReference type="ARBA" id="ARBA00010772"/>
    </source>
</evidence>
<keyword evidence="9 12" id="KW-0413">Isomerase</keyword>
<dbReference type="FunFam" id="2.60.120.10:FF:000044">
    <property type="entry name" value="Mannose-6-phosphate isomerase"/>
    <property type="match status" value="1"/>
</dbReference>
<feature type="domain" description="Phosphomannose isomerase type I helical insertion" evidence="18">
    <location>
        <begin position="169"/>
        <end position="224"/>
    </location>
</feature>
<evidence type="ECO:0000256" key="8">
    <source>
        <dbReference type="ARBA" id="ARBA00022833"/>
    </source>
</evidence>
<evidence type="ECO:0000256" key="6">
    <source>
        <dbReference type="ARBA" id="ARBA00018236"/>
    </source>
</evidence>
<dbReference type="EMBL" id="MCFI01000001">
    <property type="protein sequence ID" value="ORY87707.1"/>
    <property type="molecule type" value="Genomic_DNA"/>
</dbReference>
<feature type="binding site" evidence="11">
    <location>
        <position position="136"/>
    </location>
    <ligand>
        <name>Zn(2+)</name>
        <dbReference type="ChEBI" id="CHEBI:29105"/>
    </ligand>
</feature>
<dbReference type="PROSITE" id="PS00965">
    <property type="entry name" value="PMI_I_1"/>
    <property type="match status" value="1"/>
</dbReference>
<dbReference type="InterPro" id="IPR018050">
    <property type="entry name" value="Pmannose_isomerase-type1_CS"/>
</dbReference>
<name>A0A1Y2FVY6_PROLT</name>
<feature type="domain" description="Phosphomannose isomerase type I catalytic" evidence="17">
    <location>
        <begin position="7"/>
        <end position="153"/>
    </location>
</feature>
<accession>A0A1Y2FVY6</accession>
<reference evidence="19 20" key="1">
    <citation type="submission" date="2016-07" db="EMBL/GenBank/DDBJ databases">
        <title>Pervasive Adenine N6-methylation of Active Genes in Fungi.</title>
        <authorList>
            <consortium name="DOE Joint Genome Institute"/>
            <person name="Mondo S.J."/>
            <person name="Dannebaum R.O."/>
            <person name="Kuo R.C."/>
            <person name="Labutti K."/>
            <person name="Haridas S."/>
            <person name="Kuo A."/>
            <person name="Salamov A."/>
            <person name="Ahrendt S.R."/>
            <person name="Lipzen A."/>
            <person name="Sullivan W."/>
            <person name="Andreopoulos W.B."/>
            <person name="Clum A."/>
            <person name="Lindquist E."/>
            <person name="Daum C."/>
            <person name="Ramamoorthy G.K."/>
            <person name="Gryganskyi A."/>
            <person name="Culley D."/>
            <person name="Magnuson J.K."/>
            <person name="James T.Y."/>
            <person name="O'Malley M.A."/>
            <person name="Stajich J.E."/>
            <person name="Spatafora J.W."/>
            <person name="Visel A."/>
            <person name="Grigoriev I.V."/>
        </authorList>
    </citation>
    <scope>NUCLEOTIDE SEQUENCE [LARGE SCALE GENOMIC DNA]</scope>
    <source>
        <strain evidence="19 20">12-1054</strain>
    </source>
</reference>
<dbReference type="PANTHER" id="PTHR10309:SF0">
    <property type="entry name" value="MANNOSE-6-PHOSPHATE ISOMERASE"/>
    <property type="match status" value="1"/>
</dbReference>
<evidence type="ECO:0000256" key="12">
    <source>
        <dbReference type="RuleBase" id="RU000611"/>
    </source>
</evidence>
<evidence type="ECO:0000256" key="5">
    <source>
        <dbReference type="ARBA" id="ARBA00011956"/>
    </source>
</evidence>
<dbReference type="GO" id="GO:0004476">
    <property type="term" value="F:mannose-6-phosphate isomerase activity"/>
    <property type="evidence" value="ECO:0007669"/>
    <property type="project" value="UniProtKB-EC"/>
</dbReference>